<feature type="transmembrane region" description="Helical" evidence="1">
    <location>
        <begin position="6"/>
        <end position="28"/>
    </location>
</feature>
<evidence type="ECO:0000256" key="1">
    <source>
        <dbReference type="SAM" id="Phobius"/>
    </source>
</evidence>
<keyword evidence="3" id="KW-1185">Reference proteome</keyword>
<evidence type="ECO:0000313" key="3">
    <source>
        <dbReference type="Proteomes" id="UP001061298"/>
    </source>
</evidence>
<evidence type="ECO:0008006" key="4">
    <source>
        <dbReference type="Google" id="ProtNLM"/>
    </source>
</evidence>
<dbReference type="EMBL" id="CP106793">
    <property type="protein sequence ID" value="UXY22269.1"/>
    <property type="molecule type" value="Genomic_DNA"/>
</dbReference>
<dbReference type="RefSeq" id="WP_263232365.1">
    <property type="nucleotide sequence ID" value="NZ_CP106793.1"/>
</dbReference>
<reference evidence="2" key="1">
    <citation type="submission" date="2022-10" db="EMBL/GenBank/DDBJ databases">
        <authorList>
            <person name="Mo P."/>
        </authorList>
    </citation>
    <scope>NUCLEOTIDE SEQUENCE</scope>
    <source>
        <strain evidence="2">HUAS 13-4</strain>
    </source>
</reference>
<gene>
    <name evidence="2" type="ORF">N8I84_28920</name>
</gene>
<keyword evidence="1" id="KW-1133">Transmembrane helix</keyword>
<sequence length="151" mass="17607">MAVLWLAPYTIALCLYFSFLPFCMVWGLDAPGPPGSGRRFRWRRRMWLDRKRMQREVSTDLLWLEDQLRALFDGRLPILLGRQSSGTVWRHRDGRIEIHDSYFRQLGAPRALQVAREYGYVPSADGMKEIPRWLVLRRVDDMRGVGAGGRA</sequence>
<evidence type="ECO:0000313" key="2">
    <source>
        <dbReference type="EMBL" id="UXY22269.1"/>
    </source>
</evidence>
<keyword evidence="1" id="KW-0472">Membrane</keyword>
<keyword evidence="1" id="KW-0812">Transmembrane</keyword>
<accession>A0ABY6E6F7</accession>
<dbReference type="Proteomes" id="UP001061298">
    <property type="component" value="Chromosome"/>
</dbReference>
<name>A0ABY6E6F7_9ACTN</name>
<protein>
    <recommendedName>
        <fullName evidence="4">Sugar transferase</fullName>
    </recommendedName>
</protein>
<organism evidence="2 3">
    <name type="scientific">Streptomyces cynarae</name>
    <dbReference type="NCBI Taxonomy" id="2981134"/>
    <lineage>
        <taxon>Bacteria</taxon>
        <taxon>Bacillati</taxon>
        <taxon>Actinomycetota</taxon>
        <taxon>Actinomycetes</taxon>
        <taxon>Kitasatosporales</taxon>
        <taxon>Streptomycetaceae</taxon>
        <taxon>Streptomyces</taxon>
    </lineage>
</organism>
<proteinExistence type="predicted"/>